<dbReference type="InterPro" id="IPR006016">
    <property type="entry name" value="UspA"/>
</dbReference>
<dbReference type="SUPFAM" id="SSF52402">
    <property type="entry name" value="Adenine nucleotide alpha hydrolases-like"/>
    <property type="match status" value="2"/>
</dbReference>
<accession>A0ABN1YDN5</accession>
<name>A0ABN1YDN5_9ACTN</name>
<comment type="caution">
    <text evidence="3">The sequence shown here is derived from an EMBL/GenBank/DDBJ whole genome shotgun (WGS) entry which is preliminary data.</text>
</comment>
<dbReference type="Gene3D" id="3.40.50.620">
    <property type="entry name" value="HUPs"/>
    <property type="match status" value="2"/>
</dbReference>
<comment type="similarity">
    <text evidence="1">Belongs to the universal stress protein A family.</text>
</comment>
<dbReference type="RefSeq" id="WP_344339202.1">
    <property type="nucleotide sequence ID" value="NZ_BAAAKJ010000257.1"/>
</dbReference>
<evidence type="ECO:0000259" key="2">
    <source>
        <dbReference type="Pfam" id="PF00582"/>
    </source>
</evidence>
<sequence length="309" mass="32875">MPRSVVVGVDGSPESLAALDWAAEEAARRGTPLKVVLAWPPVVTPLSVLGTVDLARRQADVTLREAELRVKERWPELVVQAVQVPNDPVRALVDEVSGAQEPDGAPAELLVLGSRGFGAVAGFLVGSVSQRVLTRTDCPVVLVRRGEEQGEEGEDAAREVVAGVDPFEGADAVLAHAFEVAERRGLPVRAVYSWTLPATYQYAGIAASVDVTGEMLVYAKGELARVVKPWREKHPGVEVVEEAVNARPAKVLADRAVGAELVVIGRRIRRSPLGAHLGAVAHAVLHHVPCPVAVVPYERQDGKQEAGDA</sequence>
<reference evidence="3 4" key="1">
    <citation type="journal article" date="2019" name="Int. J. Syst. Evol. Microbiol.">
        <title>The Global Catalogue of Microorganisms (GCM) 10K type strain sequencing project: providing services to taxonomists for standard genome sequencing and annotation.</title>
        <authorList>
            <consortium name="The Broad Institute Genomics Platform"/>
            <consortium name="The Broad Institute Genome Sequencing Center for Infectious Disease"/>
            <person name="Wu L."/>
            <person name="Ma J."/>
        </authorList>
    </citation>
    <scope>NUCLEOTIDE SEQUENCE [LARGE SCALE GENOMIC DNA]</scope>
    <source>
        <strain evidence="3 4">JCM 12393</strain>
    </source>
</reference>
<protein>
    <submittedName>
        <fullName evidence="3">Universal stress protein</fullName>
    </submittedName>
</protein>
<dbReference type="InterPro" id="IPR006015">
    <property type="entry name" value="Universal_stress_UspA"/>
</dbReference>
<dbReference type="PRINTS" id="PR01438">
    <property type="entry name" value="UNVRSLSTRESS"/>
</dbReference>
<evidence type="ECO:0000313" key="4">
    <source>
        <dbReference type="Proteomes" id="UP001499863"/>
    </source>
</evidence>
<evidence type="ECO:0000256" key="1">
    <source>
        <dbReference type="ARBA" id="ARBA00008791"/>
    </source>
</evidence>
<organism evidence="3 4">
    <name type="scientific">Kitasatospora putterlickiae</name>
    <dbReference type="NCBI Taxonomy" id="221725"/>
    <lineage>
        <taxon>Bacteria</taxon>
        <taxon>Bacillati</taxon>
        <taxon>Actinomycetota</taxon>
        <taxon>Actinomycetes</taxon>
        <taxon>Kitasatosporales</taxon>
        <taxon>Streptomycetaceae</taxon>
        <taxon>Kitasatospora</taxon>
    </lineage>
</organism>
<dbReference type="Pfam" id="PF00582">
    <property type="entry name" value="Usp"/>
    <property type="match status" value="2"/>
</dbReference>
<dbReference type="Proteomes" id="UP001499863">
    <property type="component" value="Unassembled WGS sequence"/>
</dbReference>
<dbReference type="EMBL" id="BAAAKJ010000257">
    <property type="protein sequence ID" value="GAA1403400.1"/>
    <property type="molecule type" value="Genomic_DNA"/>
</dbReference>
<dbReference type="PANTHER" id="PTHR46268">
    <property type="entry name" value="STRESS RESPONSE PROTEIN NHAX"/>
    <property type="match status" value="1"/>
</dbReference>
<feature type="domain" description="UspA" evidence="2">
    <location>
        <begin position="1"/>
        <end position="144"/>
    </location>
</feature>
<feature type="domain" description="UspA" evidence="2">
    <location>
        <begin position="158"/>
        <end position="296"/>
    </location>
</feature>
<gene>
    <name evidence="3" type="ORF">GCM10009639_48200</name>
</gene>
<keyword evidence="4" id="KW-1185">Reference proteome</keyword>
<evidence type="ECO:0000313" key="3">
    <source>
        <dbReference type="EMBL" id="GAA1403400.1"/>
    </source>
</evidence>
<proteinExistence type="inferred from homology"/>
<dbReference type="InterPro" id="IPR014729">
    <property type="entry name" value="Rossmann-like_a/b/a_fold"/>
</dbReference>
<dbReference type="PANTHER" id="PTHR46268:SF6">
    <property type="entry name" value="UNIVERSAL STRESS PROTEIN UP12"/>
    <property type="match status" value="1"/>
</dbReference>